<organism evidence="2 3">
    <name type="scientific">Acanthaster planci</name>
    <name type="common">Crown-of-thorns starfish</name>
    <dbReference type="NCBI Taxonomy" id="133434"/>
    <lineage>
        <taxon>Eukaryota</taxon>
        <taxon>Metazoa</taxon>
        <taxon>Echinodermata</taxon>
        <taxon>Eleutherozoa</taxon>
        <taxon>Asterozoa</taxon>
        <taxon>Asteroidea</taxon>
        <taxon>Valvatacea</taxon>
        <taxon>Valvatida</taxon>
        <taxon>Acanthasteridae</taxon>
        <taxon>Acanthaster</taxon>
    </lineage>
</organism>
<gene>
    <name evidence="3" type="primary">LOC110989924</name>
</gene>
<feature type="compositionally biased region" description="Polar residues" evidence="1">
    <location>
        <begin position="1"/>
        <end position="31"/>
    </location>
</feature>
<protein>
    <submittedName>
        <fullName evidence="3">Uncharacterized protein LOC110989924</fullName>
    </submittedName>
</protein>
<reference evidence="3" key="1">
    <citation type="submission" date="2025-08" db="UniProtKB">
        <authorList>
            <consortium name="RefSeq"/>
        </authorList>
    </citation>
    <scope>IDENTIFICATION</scope>
</reference>
<dbReference type="RefSeq" id="XP_022110312.1">
    <property type="nucleotide sequence ID" value="XM_022254620.1"/>
</dbReference>
<dbReference type="AlphaFoldDB" id="A0A8B7ZYY7"/>
<feature type="compositionally biased region" description="Polar residues" evidence="1">
    <location>
        <begin position="124"/>
        <end position="139"/>
    </location>
</feature>
<proteinExistence type="predicted"/>
<feature type="compositionally biased region" description="Low complexity" evidence="1">
    <location>
        <begin position="140"/>
        <end position="164"/>
    </location>
</feature>
<dbReference type="KEGG" id="aplc:110989924"/>
<dbReference type="OMA" id="DNHIAFH"/>
<feature type="compositionally biased region" description="Low complexity" evidence="1">
    <location>
        <begin position="32"/>
        <end position="53"/>
    </location>
</feature>
<dbReference type="GeneID" id="110989924"/>
<feature type="compositionally biased region" description="Low complexity" evidence="1">
    <location>
        <begin position="86"/>
        <end position="97"/>
    </location>
</feature>
<feature type="region of interest" description="Disordered" evidence="1">
    <location>
        <begin position="1"/>
        <end position="97"/>
    </location>
</feature>
<feature type="region of interest" description="Disordered" evidence="1">
    <location>
        <begin position="119"/>
        <end position="175"/>
    </location>
</feature>
<evidence type="ECO:0000313" key="2">
    <source>
        <dbReference type="Proteomes" id="UP000694845"/>
    </source>
</evidence>
<dbReference type="Proteomes" id="UP000694845">
    <property type="component" value="Unplaced"/>
</dbReference>
<name>A0A8B7ZYY7_ACAPL</name>
<keyword evidence="2" id="KW-1185">Reference proteome</keyword>
<sequence>MESASLVNSMEETAVGTGTPNASQTQNRQNVQTGSLLPSSLQPGSQPSSGRSSPYQTQTLHAPQPGNPPSTQGPQYTQQPPPSLGQNQTVQQQVHQPAAMQQQQQYAMQQRQYALQQQLAMQQGSTQHQPHPQGTQRMHQQQYVQQQPAQLVQQQAPRAQVQPVVQPPPSPPSQEQLALFNFNPASNTLLHSLGVQHPKSGFEVTGCVQGALTEVMTATSNLELPHSCQMEYDVLLDGVLFSEETVSDNHIAFHKVVFQYLGDTKSDVAVPPKPEMTQGRAYLTNKRLILLSAEETKGLNLTREGTVRTNAYSVRGHKVHSLRYESIPLSCFRGADFSTVSGCSVTARIQGFFPDTVEQCLQLCSPQKYRERWQPQQATTASIDNRVINLGAFLPPWGTKCSVQVYMSKAVELDGALQFVGALQQAAPSLHPESFSIPRE</sequence>
<feature type="compositionally biased region" description="Low complexity" evidence="1">
    <location>
        <begin position="69"/>
        <end position="78"/>
    </location>
</feature>
<dbReference type="OrthoDB" id="5963802at2759"/>
<accession>A0A8B7ZYY7</accession>
<evidence type="ECO:0000256" key="1">
    <source>
        <dbReference type="SAM" id="MobiDB-lite"/>
    </source>
</evidence>
<evidence type="ECO:0000313" key="3">
    <source>
        <dbReference type="RefSeq" id="XP_022110312.1"/>
    </source>
</evidence>